<dbReference type="EMBL" id="BOPC01000013">
    <property type="protein sequence ID" value="GIJ25808.1"/>
    <property type="molecule type" value="Genomic_DNA"/>
</dbReference>
<proteinExistence type="predicted"/>
<evidence type="ECO:0000256" key="1">
    <source>
        <dbReference type="SAM" id="MobiDB-lite"/>
    </source>
</evidence>
<feature type="region of interest" description="Disordered" evidence="1">
    <location>
        <begin position="266"/>
        <end position="310"/>
    </location>
</feature>
<evidence type="ECO:0000259" key="2">
    <source>
        <dbReference type="Pfam" id="PF09995"/>
    </source>
</evidence>
<gene>
    <name evidence="3" type="ORF">Vqi01_09700</name>
</gene>
<dbReference type="PANTHER" id="PTHR36151:SF3">
    <property type="entry name" value="ER-BOUND OXYGENASE MPAB_MPAB'_RUBBER OXYGENASE CATALYTIC DOMAIN-CONTAINING PROTEIN"/>
    <property type="match status" value="1"/>
</dbReference>
<evidence type="ECO:0000313" key="4">
    <source>
        <dbReference type="Proteomes" id="UP000653076"/>
    </source>
</evidence>
<organism evidence="3 4">
    <name type="scientific">Micromonospora qiuiae</name>
    <dbReference type="NCBI Taxonomy" id="502268"/>
    <lineage>
        <taxon>Bacteria</taxon>
        <taxon>Bacillati</taxon>
        <taxon>Actinomycetota</taxon>
        <taxon>Actinomycetes</taxon>
        <taxon>Micromonosporales</taxon>
        <taxon>Micromonosporaceae</taxon>
        <taxon>Micromonospora</taxon>
    </lineage>
</organism>
<sequence length="310" mass="33734">MDAHDVGLFGPGSVTWKLHAEPILFLAGLRSLYLQALHPRAMAGVAQNSNYRRDAWGRLIRTANYVGTTVFGTSSEAEEAGRRLRRLHGRMTAVDPATGERFRIDEPDLLRWVHVTEVESFLDTARRAGVPLDATEVDGYYTEQRRSAALVGLDPETVPGTAAEVAEYYRRVRPELRMTREAAETALFLTAPPLPWRLSLPARLGLNLGPPRWAYLGIAGTALALLPAWARRLYGGLGLPTTALSADVTVRALRLALTALPRDWREGPMQRAAKERAARLGGTQPCSGGRSTAAHGSFPGAAAPAGQVRR</sequence>
<comment type="caution">
    <text evidence="3">The sequence shown here is derived from an EMBL/GenBank/DDBJ whole genome shotgun (WGS) entry which is preliminary data.</text>
</comment>
<dbReference type="PANTHER" id="PTHR36151">
    <property type="entry name" value="BLR2777 PROTEIN"/>
    <property type="match status" value="1"/>
</dbReference>
<name>A0ABQ4J6M5_9ACTN</name>
<feature type="compositionally biased region" description="Basic and acidic residues" evidence="1">
    <location>
        <begin position="266"/>
        <end position="278"/>
    </location>
</feature>
<accession>A0ABQ4J6M5</accession>
<evidence type="ECO:0000313" key="3">
    <source>
        <dbReference type="EMBL" id="GIJ25808.1"/>
    </source>
</evidence>
<dbReference type="InterPro" id="IPR018713">
    <property type="entry name" value="MPAB/Lcp_cat_dom"/>
</dbReference>
<feature type="domain" description="ER-bound oxygenase mpaB/mpaB'/Rubber oxygenase catalytic" evidence="2">
    <location>
        <begin position="16"/>
        <end position="254"/>
    </location>
</feature>
<dbReference type="RefSeq" id="WP_239098184.1">
    <property type="nucleotide sequence ID" value="NZ_BOPC01000013.1"/>
</dbReference>
<dbReference type="Pfam" id="PF09995">
    <property type="entry name" value="MPAB_Lcp_cat"/>
    <property type="match status" value="1"/>
</dbReference>
<keyword evidence="4" id="KW-1185">Reference proteome</keyword>
<protein>
    <recommendedName>
        <fullName evidence="2">ER-bound oxygenase mpaB/mpaB'/Rubber oxygenase catalytic domain-containing protein</fullName>
    </recommendedName>
</protein>
<dbReference type="Proteomes" id="UP000653076">
    <property type="component" value="Unassembled WGS sequence"/>
</dbReference>
<reference evidence="3 4" key="1">
    <citation type="submission" date="2021-01" db="EMBL/GenBank/DDBJ databases">
        <title>Whole genome shotgun sequence of Verrucosispora qiuiae NBRC 106684.</title>
        <authorList>
            <person name="Komaki H."/>
            <person name="Tamura T."/>
        </authorList>
    </citation>
    <scope>NUCLEOTIDE SEQUENCE [LARGE SCALE GENOMIC DNA]</scope>
    <source>
        <strain evidence="3 4">NBRC 106684</strain>
    </source>
</reference>